<keyword evidence="3" id="KW-1185">Reference proteome</keyword>
<evidence type="ECO:0000313" key="3">
    <source>
        <dbReference type="Proteomes" id="UP001365128"/>
    </source>
</evidence>
<evidence type="ECO:0000256" key="1">
    <source>
        <dbReference type="SAM" id="Phobius"/>
    </source>
</evidence>
<protein>
    <submittedName>
        <fullName evidence="2">Uncharacterized protein</fullName>
    </submittedName>
</protein>
<dbReference type="Proteomes" id="UP001365128">
    <property type="component" value="Unassembled WGS sequence"/>
</dbReference>
<keyword evidence="1" id="KW-0812">Transmembrane</keyword>
<name>A0ABR1ME18_9PEZI</name>
<reference evidence="2 3" key="1">
    <citation type="submission" date="2024-04" db="EMBL/GenBank/DDBJ databases">
        <title>Phyllosticta paracitricarpa is synonymous to the EU quarantine fungus P. citricarpa based on phylogenomic analyses.</title>
        <authorList>
            <consortium name="Lawrence Berkeley National Laboratory"/>
            <person name="Van Ingen-Buijs V.A."/>
            <person name="Van Westerhoven A.C."/>
            <person name="Haridas S."/>
            <person name="Skiadas P."/>
            <person name="Martin F."/>
            <person name="Groenewald J.Z."/>
            <person name="Crous P.W."/>
            <person name="Seidl M.F."/>
        </authorList>
    </citation>
    <scope>NUCLEOTIDE SEQUENCE [LARGE SCALE GENOMIC DNA]</scope>
    <source>
        <strain evidence="2 3">CBS 122670</strain>
    </source>
</reference>
<proteinExistence type="predicted"/>
<comment type="caution">
    <text evidence="2">The sequence shown here is derived from an EMBL/GenBank/DDBJ whole genome shotgun (WGS) entry which is preliminary data.</text>
</comment>
<dbReference type="EMBL" id="JBBPDW010000014">
    <property type="protein sequence ID" value="KAK7546758.1"/>
    <property type="molecule type" value="Genomic_DNA"/>
</dbReference>
<evidence type="ECO:0000313" key="2">
    <source>
        <dbReference type="EMBL" id="KAK7546758.1"/>
    </source>
</evidence>
<keyword evidence="1" id="KW-1133">Transmembrane helix</keyword>
<accession>A0ABR1ME18</accession>
<feature type="transmembrane region" description="Helical" evidence="1">
    <location>
        <begin position="7"/>
        <end position="27"/>
    </location>
</feature>
<gene>
    <name evidence="2" type="ORF">IWX46DRAFT_80320</name>
</gene>
<sequence length="703" mass="81012">MASATDIITYVGVPLTVMGIMPILWNFCKAFWIRFRLSQTIPWELRPFYTMSADGANGEVTVVINSISCVHPGLWPDELKRTGVQCTLTPGKRLKRSSHRVFYRLLYQCEPVHKKLSSTWNKIMSRWTIREHAAFSDSDADNHVGKYMRENPSLPAVWTWNKNNSLEPAPFCLSEPDLLFRPWMAVAAKLGLCVHKESEYSHGLFLKRPALRFTVSTDMEISKNPALAMDGTDFLWLALALGVDPFFFDPTKPNFNDESLRSYSKPVMRFFEIESDWYFEVTRDAKKQQHSIRRALAWVNVMCSERDGNIYCRPLRSPKGDETPLAKQSFHLRHFQPFKYEHSNPANNRRALAAALSWGLYEHFEPVSQWMVEIRERSLCYLYGLEKSGVLLKKLDALFCKNKVVVAVYNGAPDSLDVASEAPTADPIEYHMIEFIGTPIAMGEEGNDENEEGRCMELIEKIKGQDEENQEKGRPARAPRKEIIGQEVNRSDVEWFHQRLNQTFERSEYVQKSHHVGTTLRRIGERIRERRDTFALSNRDFVTGPEEDFPQLEEEAKPPLQPGLYCMPIGGGRWEPNSLTGTLWNHEKFQELRESLDEYRSTQTEEQEGEWGDDVEFLAHVILGCQLWGMRQCEPWEVQETSVSDLQQIRQGLEDCDYSDIDDLCDLLEEAAGRAESGFYTASKEPICDLFDKFRSKGTVYLI</sequence>
<keyword evidence="1" id="KW-0472">Membrane</keyword>
<organism evidence="2 3">
    <name type="scientific">Phyllosticta citricarpa</name>
    <dbReference type="NCBI Taxonomy" id="55181"/>
    <lineage>
        <taxon>Eukaryota</taxon>
        <taxon>Fungi</taxon>
        <taxon>Dikarya</taxon>
        <taxon>Ascomycota</taxon>
        <taxon>Pezizomycotina</taxon>
        <taxon>Dothideomycetes</taxon>
        <taxon>Dothideomycetes incertae sedis</taxon>
        <taxon>Botryosphaeriales</taxon>
        <taxon>Phyllostictaceae</taxon>
        <taxon>Phyllosticta</taxon>
    </lineage>
</organism>